<evidence type="ECO:0000256" key="1">
    <source>
        <dbReference type="SAM" id="Phobius"/>
    </source>
</evidence>
<dbReference type="EMBL" id="JBHMDG010000047">
    <property type="protein sequence ID" value="MFB9315780.1"/>
    <property type="molecule type" value="Genomic_DNA"/>
</dbReference>
<keyword evidence="1" id="KW-0472">Membrane</keyword>
<organism evidence="2 3">
    <name type="scientific">Nocardioides plantarum</name>
    <dbReference type="NCBI Taxonomy" id="29299"/>
    <lineage>
        <taxon>Bacteria</taxon>
        <taxon>Bacillati</taxon>
        <taxon>Actinomycetota</taxon>
        <taxon>Actinomycetes</taxon>
        <taxon>Propionibacteriales</taxon>
        <taxon>Nocardioidaceae</taxon>
        <taxon>Nocardioides</taxon>
    </lineage>
</organism>
<evidence type="ECO:0000313" key="3">
    <source>
        <dbReference type="Proteomes" id="UP001589750"/>
    </source>
</evidence>
<gene>
    <name evidence="2" type="ORF">ACFFRI_22240</name>
</gene>
<evidence type="ECO:0000313" key="2">
    <source>
        <dbReference type="EMBL" id="MFB9315780.1"/>
    </source>
</evidence>
<feature type="transmembrane region" description="Helical" evidence="1">
    <location>
        <begin position="108"/>
        <end position="126"/>
    </location>
</feature>
<accession>A0ABV5KIS4</accession>
<keyword evidence="1" id="KW-1133">Transmembrane helix</keyword>
<dbReference type="RefSeq" id="WP_140009575.1">
    <property type="nucleotide sequence ID" value="NZ_JBHMDG010000047.1"/>
</dbReference>
<keyword evidence="3" id="KW-1185">Reference proteome</keyword>
<feature type="transmembrane region" description="Helical" evidence="1">
    <location>
        <begin position="41"/>
        <end position="60"/>
    </location>
</feature>
<sequence>MSTVKLGRTGSTVVVDLEVCVKTGLPTRETVTINGSTTPPWVSFLLLITVLGYLFASAMASQKFRVTLPFTHAVYDRWKQGRRRAWLLGIVGLMGLVLALVASDGDAGAGVGASVVVIVVALVVGMSNGRRHGVGIVATRHDDLVVTRVHPSFAAAVRESVAEPLVG</sequence>
<reference evidence="2 3" key="1">
    <citation type="submission" date="2024-09" db="EMBL/GenBank/DDBJ databases">
        <authorList>
            <person name="Sun Q."/>
            <person name="Mori K."/>
        </authorList>
    </citation>
    <scope>NUCLEOTIDE SEQUENCE [LARGE SCALE GENOMIC DNA]</scope>
    <source>
        <strain evidence="2 3">JCM 9626</strain>
    </source>
</reference>
<keyword evidence="1" id="KW-0812">Transmembrane</keyword>
<dbReference type="Proteomes" id="UP001589750">
    <property type="component" value="Unassembled WGS sequence"/>
</dbReference>
<feature type="transmembrane region" description="Helical" evidence="1">
    <location>
        <begin position="85"/>
        <end position="102"/>
    </location>
</feature>
<proteinExistence type="predicted"/>
<name>A0ABV5KIS4_9ACTN</name>
<protein>
    <submittedName>
        <fullName evidence="2">Uncharacterized protein</fullName>
    </submittedName>
</protein>
<comment type="caution">
    <text evidence="2">The sequence shown here is derived from an EMBL/GenBank/DDBJ whole genome shotgun (WGS) entry which is preliminary data.</text>
</comment>